<feature type="region of interest" description="Disordered" evidence="1">
    <location>
        <begin position="1"/>
        <end position="24"/>
    </location>
</feature>
<dbReference type="AlphaFoldDB" id="A0A5C6TWN5"/>
<feature type="domain" description="BioF2-like acetyltransferase" evidence="2">
    <location>
        <begin position="194"/>
        <end position="331"/>
    </location>
</feature>
<dbReference type="OrthoDB" id="213519at2"/>
<dbReference type="EMBL" id="VOQQ01000001">
    <property type="protein sequence ID" value="TXC64834.1"/>
    <property type="molecule type" value="Genomic_DNA"/>
</dbReference>
<evidence type="ECO:0000313" key="4">
    <source>
        <dbReference type="Proteomes" id="UP000321249"/>
    </source>
</evidence>
<dbReference type="InterPro" id="IPR016181">
    <property type="entry name" value="Acyl_CoA_acyltransferase"/>
</dbReference>
<dbReference type="RefSeq" id="WP_147044258.1">
    <property type="nucleotide sequence ID" value="NZ_BAABIR010000001.1"/>
</dbReference>
<dbReference type="Pfam" id="PF13480">
    <property type="entry name" value="Acetyltransf_6"/>
    <property type="match status" value="1"/>
</dbReference>
<comment type="caution">
    <text evidence="3">The sequence shown here is derived from an EMBL/GenBank/DDBJ whole genome shotgun (WGS) entry which is preliminary data.</text>
</comment>
<dbReference type="InterPro" id="IPR038740">
    <property type="entry name" value="BioF2-like_GNAT_dom"/>
</dbReference>
<reference evidence="3 4" key="1">
    <citation type="journal article" date="2015" name="J. Microbiol.">
        <title>Sphingosinicella ginsenosidimutans sp. nov., with ginsenoside converting activity.</title>
        <authorList>
            <person name="Kim J.K."/>
            <person name="Kang M.S."/>
            <person name="Park S.C."/>
            <person name="Kim K.M."/>
            <person name="Choi K."/>
            <person name="Yoon M.H."/>
            <person name="Im W.T."/>
        </authorList>
    </citation>
    <scope>NUCLEOTIDE SEQUENCE [LARGE SCALE GENOMIC DNA]</scope>
    <source>
        <strain evidence="3 4">BS-11</strain>
    </source>
</reference>
<organism evidence="3 4">
    <name type="scientific">Allosphingosinicella ginsenosidimutans</name>
    <dbReference type="NCBI Taxonomy" id="1176539"/>
    <lineage>
        <taxon>Bacteria</taxon>
        <taxon>Pseudomonadati</taxon>
        <taxon>Pseudomonadota</taxon>
        <taxon>Alphaproteobacteria</taxon>
        <taxon>Sphingomonadales</taxon>
        <taxon>Sphingomonadaceae</taxon>
        <taxon>Allosphingosinicella</taxon>
    </lineage>
</organism>
<name>A0A5C6TWN5_9SPHN</name>
<dbReference type="Proteomes" id="UP000321249">
    <property type="component" value="Unassembled WGS sequence"/>
</dbReference>
<sequence>MFQPGQIAAAAPGPGARPAPPEPSARVTLRPIGAAIDLAGEWAALAARAAEPNPFTEQWFAAASLAHFGRFYDLRLVEVRRGARLIGVMVLSIERGYARLPLHYVQNWWHHQMFLDAPQVEAGQERAFWEAVLKALDAADWAPNFLHVRGIAEDGPLHRALAEVRAAPIVHRRVRAFLESDLSAEAYYEQAVRAKKRKELRRQKNRLAELGGIAFHVLANEAELRPWCDAYLALEKAGWKGKAGTALTCDPHAEAFFREVVAAAFAAGRLQFRRLDVGGKPIAMLVNFLTPPGSYSFKTVFDEEYARFSPGVLLQIENLDMLERPDIAWMDSCAVEDHPMIDSLWTERRSIVRITVRLKGVRRGAAYALVRGLERVAALRKGKR</sequence>
<dbReference type="SUPFAM" id="SSF55729">
    <property type="entry name" value="Acyl-CoA N-acyltransferases (Nat)"/>
    <property type="match status" value="1"/>
</dbReference>
<evidence type="ECO:0000259" key="2">
    <source>
        <dbReference type="Pfam" id="PF13480"/>
    </source>
</evidence>
<feature type="compositionally biased region" description="Low complexity" evidence="1">
    <location>
        <begin position="1"/>
        <end position="14"/>
    </location>
</feature>
<keyword evidence="4" id="KW-1185">Reference proteome</keyword>
<accession>A0A5C6TWN5</accession>
<evidence type="ECO:0000313" key="3">
    <source>
        <dbReference type="EMBL" id="TXC64834.1"/>
    </source>
</evidence>
<proteinExistence type="predicted"/>
<protein>
    <submittedName>
        <fullName evidence="3">GNAT family N-acetyltransferase</fullName>
    </submittedName>
</protein>
<gene>
    <name evidence="3" type="ORF">FRZ32_15020</name>
</gene>
<keyword evidence="3" id="KW-0808">Transferase</keyword>
<evidence type="ECO:0000256" key="1">
    <source>
        <dbReference type="SAM" id="MobiDB-lite"/>
    </source>
</evidence>
<dbReference type="GO" id="GO:0016740">
    <property type="term" value="F:transferase activity"/>
    <property type="evidence" value="ECO:0007669"/>
    <property type="project" value="UniProtKB-KW"/>
</dbReference>
<dbReference type="Gene3D" id="3.40.630.30">
    <property type="match status" value="1"/>
</dbReference>